<evidence type="ECO:0008006" key="4">
    <source>
        <dbReference type="Google" id="ProtNLM"/>
    </source>
</evidence>
<evidence type="ECO:0000256" key="1">
    <source>
        <dbReference type="SAM" id="SignalP"/>
    </source>
</evidence>
<dbReference type="EMBL" id="LRGB01001842">
    <property type="protein sequence ID" value="KZS10337.1"/>
    <property type="molecule type" value="Genomic_DNA"/>
</dbReference>
<sequence>MVCWSAACVCLVVYLLQVIFEPEAFRVSLPHPREPRRRFTSTLFFYLKPQIEIRCFSVDYHLFVFRC</sequence>
<feature type="signal peptide" evidence="1">
    <location>
        <begin position="1"/>
        <end position="24"/>
    </location>
</feature>
<evidence type="ECO:0000313" key="2">
    <source>
        <dbReference type="EMBL" id="KZS10337.1"/>
    </source>
</evidence>
<gene>
    <name evidence="2" type="ORF">APZ42_025219</name>
</gene>
<comment type="caution">
    <text evidence="2">The sequence shown here is derived from an EMBL/GenBank/DDBJ whole genome shotgun (WGS) entry which is preliminary data.</text>
</comment>
<protein>
    <recommendedName>
        <fullName evidence="4">Secreted protein</fullName>
    </recommendedName>
</protein>
<dbReference type="AlphaFoldDB" id="A0A164TC17"/>
<name>A0A164TC17_9CRUS</name>
<reference evidence="2 3" key="1">
    <citation type="submission" date="2016-03" db="EMBL/GenBank/DDBJ databases">
        <title>EvidentialGene: Evidence-directed Construction of Genes on Genomes.</title>
        <authorList>
            <person name="Gilbert D.G."/>
            <person name="Choi J.-H."/>
            <person name="Mockaitis K."/>
            <person name="Colbourne J."/>
            <person name="Pfrender M."/>
        </authorList>
    </citation>
    <scope>NUCLEOTIDE SEQUENCE [LARGE SCALE GENOMIC DNA]</scope>
    <source>
        <strain evidence="2 3">Xinb3</strain>
        <tissue evidence="2">Complete organism</tissue>
    </source>
</reference>
<keyword evidence="3" id="KW-1185">Reference proteome</keyword>
<dbReference type="Proteomes" id="UP000076858">
    <property type="component" value="Unassembled WGS sequence"/>
</dbReference>
<feature type="chain" id="PRO_5007853420" description="Secreted protein" evidence="1">
    <location>
        <begin position="25"/>
        <end position="67"/>
    </location>
</feature>
<evidence type="ECO:0000313" key="3">
    <source>
        <dbReference type="Proteomes" id="UP000076858"/>
    </source>
</evidence>
<keyword evidence="1" id="KW-0732">Signal</keyword>
<proteinExistence type="predicted"/>
<organism evidence="2 3">
    <name type="scientific">Daphnia magna</name>
    <dbReference type="NCBI Taxonomy" id="35525"/>
    <lineage>
        <taxon>Eukaryota</taxon>
        <taxon>Metazoa</taxon>
        <taxon>Ecdysozoa</taxon>
        <taxon>Arthropoda</taxon>
        <taxon>Crustacea</taxon>
        <taxon>Branchiopoda</taxon>
        <taxon>Diplostraca</taxon>
        <taxon>Cladocera</taxon>
        <taxon>Anomopoda</taxon>
        <taxon>Daphniidae</taxon>
        <taxon>Daphnia</taxon>
    </lineage>
</organism>
<accession>A0A164TC17</accession>